<dbReference type="EMBL" id="FNGV01000018">
    <property type="protein sequence ID" value="SDM96014.1"/>
    <property type="molecule type" value="Genomic_DNA"/>
</dbReference>
<protein>
    <submittedName>
        <fullName evidence="3">Thioredoxin-like</fullName>
    </submittedName>
</protein>
<dbReference type="STRING" id="192904.SAMN04488514_11812"/>
<dbReference type="PANTHER" id="PTHR15337">
    <property type="entry name" value="ANTERIOR GRADIENT PROTEIN-RELATED"/>
    <property type="match status" value="1"/>
</dbReference>
<gene>
    <name evidence="3" type="ORF">SAMN04488514_11812</name>
</gene>
<dbReference type="InterPro" id="IPR013766">
    <property type="entry name" value="Thioredoxin_domain"/>
</dbReference>
<keyword evidence="1" id="KW-0732">Signal</keyword>
<accession>A0A1G9XGZ3</accession>
<evidence type="ECO:0000313" key="3">
    <source>
        <dbReference type="EMBL" id="SDM96014.1"/>
    </source>
</evidence>
<feature type="domain" description="Thioredoxin" evidence="2">
    <location>
        <begin position="1"/>
        <end position="130"/>
    </location>
</feature>
<evidence type="ECO:0000259" key="2">
    <source>
        <dbReference type="PROSITE" id="PS51352"/>
    </source>
</evidence>
<dbReference type="Proteomes" id="UP000199440">
    <property type="component" value="Unassembled WGS sequence"/>
</dbReference>
<keyword evidence="4" id="KW-1185">Reference proteome</keyword>
<dbReference type="SUPFAM" id="SSF52833">
    <property type="entry name" value="Thioredoxin-like"/>
    <property type="match status" value="1"/>
</dbReference>
<dbReference type="PROSITE" id="PS51352">
    <property type="entry name" value="THIOREDOXIN_2"/>
    <property type="match status" value="1"/>
</dbReference>
<dbReference type="InterPro" id="IPR051099">
    <property type="entry name" value="AGR/TXD"/>
</dbReference>
<proteinExistence type="predicted"/>
<dbReference type="InterPro" id="IPR036249">
    <property type="entry name" value="Thioredoxin-like_sf"/>
</dbReference>
<evidence type="ECO:0000313" key="4">
    <source>
        <dbReference type="Proteomes" id="UP000199440"/>
    </source>
</evidence>
<evidence type="ECO:0000256" key="1">
    <source>
        <dbReference type="ARBA" id="ARBA00022729"/>
    </source>
</evidence>
<sequence length="130" mass="15114">MASSQDWQEDYNVALEQAEEQHKPLILVFSGSDWCAPCIRLDKEIWQSENFKKFSKENYILYRADFPRKKANKLSPELTDQNNKLAANFNSKGYFPLVVVLNEKEQVLGETGYKKLSPDEYISLLNSFLK</sequence>
<dbReference type="PANTHER" id="PTHR15337:SF11">
    <property type="entry name" value="THIOREDOXIN DOMAIN-CONTAINING PROTEIN"/>
    <property type="match status" value="1"/>
</dbReference>
<dbReference type="AlphaFoldDB" id="A0A1G9XGZ3"/>
<reference evidence="3 4" key="1">
    <citation type="submission" date="2016-10" db="EMBL/GenBank/DDBJ databases">
        <authorList>
            <person name="de Groot N.N."/>
        </authorList>
    </citation>
    <scope>NUCLEOTIDE SEQUENCE [LARGE SCALE GENOMIC DNA]</scope>
    <source>
        <strain evidence="3 4">DSM 19886</strain>
    </source>
</reference>
<name>A0A1G9XGZ3_9FLAO</name>
<organism evidence="3 4">
    <name type="scientific">Kriegella aquimaris</name>
    <dbReference type="NCBI Taxonomy" id="192904"/>
    <lineage>
        <taxon>Bacteria</taxon>
        <taxon>Pseudomonadati</taxon>
        <taxon>Bacteroidota</taxon>
        <taxon>Flavobacteriia</taxon>
        <taxon>Flavobacteriales</taxon>
        <taxon>Flavobacteriaceae</taxon>
        <taxon>Kriegella</taxon>
    </lineage>
</organism>
<dbReference type="Pfam" id="PF13899">
    <property type="entry name" value="Thioredoxin_7"/>
    <property type="match status" value="1"/>
</dbReference>
<dbReference type="Gene3D" id="3.40.30.10">
    <property type="entry name" value="Glutaredoxin"/>
    <property type="match status" value="1"/>
</dbReference>